<evidence type="ECO:0000313" key="5">
    <source>
        <dbReference type="Proteomes" id="UP000075886"/>
    </source>
</evidence>
<feature type="region of interest" description="Disordered" evidence="2">
    <location>
        <begin position="301"/>
        <end position="373"/>
    </location>
</feature>
<dbReference type="InterPro" id="IPR036400">
    <property type="entry name" value="Cyt_B5-like_heme/steroid_sf"/>
</dbReference>
<evidence type="ECO:0000256" key="2">
    <source>
        <dbReference type="SAM" id="MobiDB-lite"/>
    </source>
</evidence>
<dbReference type="InterPro" id="IPR001199">
    <property type="entry name" value="Cyt_B5-like_heme/steroid-bd"/>
</dbReference>
<dbReference type="SUPFAM" id="SSF55856">
    <property type="entry name" value="Cytochrome b5-like heme/steroid binding domain"/>
    <property type="match status" value="1"/>
</dbReference>
<dbReference type="Pfam" id="PF00173">
    <property type="entry name" value="Cyt-b5"/>
    <property type="match status" value="1"/>
</dbReference>
<feature type="region of interest" description="Disordered" evidence="2">
    <location>
        <begin position="114"/>
        <end position="142"/>
    </location>
</feature>
<dbReference type="EnsemblMetazoa" id="AFAF020968-RA">
    <property type="protein sequence ID" value="AFAF020968-PA"/>
    <property type="gene ID" value="AFAF020968"/>
</dbReference>
<evidence type="ECO:0000259" key="3">
    <source>
        <dbReference type="SMART" id="SM01117"/>
    </source>
</evidence>
<feature type="compositionally biased region" description="Polar residues" evidence="2">
    <location>
        <begin position="31"/>
        <end position="40"/>
    </location>
</feature>
<reference evidence="5" key="1">
    <citation type="submission" date="2014-01" db="EMBL/GenBank/DDBJ databases">
        <title>The Genome Sequence of Anopheles farauti FAR1 (V2).</title>
        <authorList>
            <consortium name="The Broad Institute Genomics Platform"/>
            <person name="Neafsey D.E."/>
            <person name="Besansky N."/>
            <person name="Howell P."/>
            <person name="Walton C."/>
            <person name="Young S.K."/>
            <person name="Zeng Q."/>
            <person name="Gargeya S."/>
            <person name="Fitzgerald M."/>
            <person name="Haas B."/>
            <person name="Abouelleil A."/>
            <person name="Allen A.W."/>
            <person name="Alvarado L."/>
            <person name="Arachchi H.M."/>
            <person name="Berlin A.M."/>
            <person name="Chapman S.B."/>
            <person name="Gainer-Dewar J."/>
            <person name="Goldberg J."/>
            <person name="Griggs A."/>
            <person name="Gujja S."/>
            <person name="Hansen M."/>
            <person name="Howarth C."/>
            <person name="Imamovic A."/>
            <person name="Ireland A."/>
            <person name="Larimer J."/>
            <person name="McCowan C."/>
            <person name="Murphy C."/>
            <person name="Pearson M."/>
            <person name="Poon T.W."/>
            <person name="Priest M."/>
            <person name="Roberts A."/>
            <person name="Saif S."/>
            <person name="Shea T."/>
            <person name="Sisk P."/>
            <person name="Sykes S."/>
            <person name="Wortman J."/>
            <person name="Nusbaum C."/>
            <person name="Birren B."/>
        </authorList>
    </citation>
    <scope>NUCLEOTIDE SEQUENCE [LARGE SCALE GENOMIC DNA]</scope>
    <source>
        <strain evidence="5">FAR1</strain>
    </source>
</reference>
<reference evidence="4" key="2">
    <citation type="submission" date="2020-05" db="UniProtKB">
        <authorList>
            <consortium name="EnsemblMetazoa"/>
        </authorList>
    </citation>
    <scope>IDENTIFICATION</scope>
    <source>
        <strain evidence="4">FAR1</strain>
    </source>
</reference>
<evidence type="ECO:0000256" key="1">
    <source>
        <dbReference type="ARBA" id="ARBA00038357"/>
    </source>
</evidence>
<accession>A0A182R175</accession>
<feature type="region of interest" description="Disordered" evidence="2">
    <location>
        <begin position="20"/>
        <end position="40"/>
    </location>
</feature>
<feature type="compositionally biased region" description="Polar residues" evidence="2">
    <location>
        <begin position="114"/>
        <end position="134"/>
    </location>
</feature>
<dbReference type="PANTHER" id="PTHR10281:SF106">
    <property type="entry name" value="IP06960P-RELATED"/>
    <property type="match status" value="1"/>
</dbReference>
<dbReference type="VEuPathDB" id="VectorBase:AFAF020968"/>
<dbReference type="AlphaFoldDB" id="A0A182R175"/>
<feature type="domain" description="Cytochrome b5 heme-binding" evidence="3">
    <location>
        <begin position="200"/>
        <end position="298"/>
    </location>
</feature>
<name>A0A182R175_9DIPT</name>
<dbReference type="Proteomes" id="UP000075886">
    <property type="component" value="Unassembled WGS sequence"/>
</dbReference>
<dbReference type="EMBL" id="AXCN02002442">
    <property type="status" value="NOT_ANNOTATED_CDS"/>
    <property type="molecule type" value="Genomic_DNA"/>
</dbReference>
<feature type="compositionally biased region" description="Low complexity" evidence="2">
    <location>
        <begin position="336"/>
        <end position="360"/>
    </location>
</feature>
<dbReference type="PANTHER" id="PTHR10281">
    <property type="entry name" value="MEMBRANE-ASSOCIATED PROGESTERONE RECEPTOR COMPONENT-RELATED"/>
    <property type="match status" value="1"/>
</dbReference>
<evidence type="ECO:0000313" key="4">
    <source>
        <dbReference type="EnsemblMetazoa" id="AFAF020968-PA"/>
    </source>
</evidence>
<protein>
    <recommendedName>
        <fullName evidence="3">Cytochrome b5 heme-binding domain-containing protein</fullName>
    </recommendedName>
</protein>
<dbReference type="Gene3D" id="3.10.120.10">
    <property type="entry name" value="Cytochrome b5-like heme/steroid binding domain"/>
    <property type="match status" value="1"/>
</dbReference>
<dbReference type="InterPro" id="IPR050577">
    <property type="entry name" value="MAPR/NEUFC/NENF-like"/>
</dbReference>
<dbReference type="GO" id="GO:0005783">
    <property type="term" value="C:endoplasmic reticulum"/>
    <property type="evidence" value="ECO:0007669"/>
    <property type="project" value="TreeGrafter"/>
</dbReference>
<sequence>MCHGKDVGGESRRLRSHINETSEPGQAAGQLFTSLDSPPSRGSSYTYCLDLSDPRSASVFFHHLQHPSSVNARPRVCAVYSFVRESLSPFECIFRTPTPTLGVKLEQIARSGLQHTSTTSGTMSGPETVASTAPSMDDQPADGSSGSLLYDIVYDIVSSPVNLALVGVISFLLYKISKSRQQPATLPPPPPELPRLRRDFTVAELKKYDGTQPDGRVLTAINGNVFDVTKGKAFYGPGGNYAVFGGRDASRGLATFQITSSISDEYDDLSDLNSHEMESMREWEMQFKEKYYVVGRLLKPGEKPTNYSDEDEDTTPAEGASNVVRKRTTPAATEEPASSGSTAASQAPAPSTESATPATSQDAPEEADKPKAE</sequence>
<organism evidence="4 5">
    <name type="scientific">Anopheles farauti</name>
    <dbReference type="NCBI Taxonomy" id="69004"/>
    <lineage>
        <taxon>Eukaryota</taxon>
        <taxon>Metazoa</taxon>
        <taxon>Ecdysozoa</taxon>
        <taxon>Arthropoda</taxon>
        <taxon>Hexapoda</taxon>
        <taxon>Insecta</taxon>
        <taxon>Pterygota</taxon>
        <taxon>Neoptera</taxon>
        <taxon>Endopterygota</taxon>
        <taxon>Diptera</taxon>
        <taxon>Nematocera</taxon>
        <taxon>Culicoidea</taxon>
        <taxon>Culicidae</taxon>
        <taxon>Anophelinae</taxon>
        <taxon>Anopheles</taxon>
    </lineage>
</organism>
<dbReference type="SMART" id="SM01117">
    <property type="entry name" value="Cyt-b5"/>
    <property type="match status" value="1"/>
</dbReference>
<dbReference type="GO" id="GO:0016020">
    <property type="term" value="C:membrane"/>
    <property type="evidence" value="ECO:0007669"/>
    <property type="project" value="TreeGrafter"/>
</dbReference>
<keyword evidence="5" id="KW-1185">Reference proteome</keyword>
<comment type="similarity">
    <text evidence="1">Belongs to the cytochrome b5 family. MAPR subfamily.</text>
</comment>
<dbReference type="STRING" id="69004.A0A182R175"/>
<proteinExistence type="inferred from homology"/>